<feature type="compositionally biased region" description="Pro residues" evidence="1">
    <location>
        <begin position="392"/>
        <end position="405"/>
    </location>
</feature>
<dbReference type="Pfam" id="PF14362">
    <property type="entry name" value="DUF4407"/>
    <property type="match status" value="1"/>
</dbReference>
<sequence length="495" mass="53303">MKDLLVWLSGARKDLLALAPGDRPKYVGIGSAILLTGSIAGIAMAFALDSAVKVATPLAVLFGLAWMAGIILLDRWLVASIQRGSLWQNVFTAVPRLALAVLFGVVISTPLVLRIFEPEIAAEIVRIHQADADRFQQEQKTGGVGREVASLTAQRDALQKTIGTGGDAPTNPETDPTIIGLRSQLAAAQKTSDAAYDKLQCQLYGPCKPTGPGPLAQAAQRAYDTAQSQVNKINGQIETRKQRLGANDAQSRQRRVADAERALPGVQSRLDAQLKRQKVLQDSFDSRQRNSDGLLIRIEALDQLSATDSSMRTAHRLLIGVFTVIEILPVLVKLMMLAAPRNTYEKIVERQEREELARADIAIRFAGAGGQETTSVDDEIRALWGMPQSSEPDPPPAKGTAPLPPKGDSGAEWQAPPEEPASPYRWDAEQLQNMPDTHVYGSDEGDPDFDAPPPPPGPGPGPWANGSAGTTRHDGPPPPAADDDDTDRLLEFDDD</sequence>
<dbReference type="Proteomes" id="UP000256661">
    <property type="component" value="Unassembled WGS sequence"/>
</dbReference>
<feature type="compositionally biased region" description="Pro residues" evidence="1">
    <location>
        <begin position="450"/>
        <end position="461"/>
    </location>
</feature>
<dbReference type="AlphaFoldDB" id="A0A3D9SWD8"/>
<feature type="region of interest" description="Disordered" evidence="1">
    <location>
        <begin position="385"/>
        <end position="495"/>
    </location>
</feature>
<gene>
    <name evidence="3" type="ORF">DFJ69_2337</name>
</gene>
<evidence type="ECO:0000256" key="2">
    <source>
        <dbReference type="SAM" id="Phobius"/>
    </source>
</evidence>
<accession>A0A3D9SWD8</accession>
<evidence type="ECO:0000313" key="4">
    <source>
        <dbReference type="Proteomes" id="UP000256661"/>
    </source>
</evidence>
<keyword evidence="4" id="KW-1185">Reference proteome</keyword>
<dbReference type="EMBL" id="QTTT01000001">
    <property type="protein sequence ID" value="REE96884.1"/>
    <property type="molecule type" value="Genomic_DNA"/>
</dbReference>
<feature type="transmembrane region" description="Helical" evidence="2">
    <location>
        <begin position="54"/>
        <end position="73"/>
    </location>
</feature>
<keyword evidence="2" id="KW-1133">Transmembrane helix</keyword>
<comment type="caution">
    <text evidence="3">The sequence shown here is derived from an EMBL/GenBank/DDBJ whole genome shotgun (WGS) entry which is preliminary data.</text>
</comment>
<evidence type="ECO:0000256" key="1">
    <source>
        <dbReference type="SAM" id="MobiDB-lite"/>
    </source>
</evidence>
<keyword evidence="2" id="KW-0812">Transmembrane</keyword>
<dbReference type="RefSeq" id="WP_170177616.1">
    <property type="nucleotide sequence ID" value="NZ_QTTT01000001.1"/>
</dbReference>
<keyword evidence="2" id="KW-0472">Membrane</keyword>
<organism evidence="3 4">
    <name type="scientific">Thermomonospora umbrina</name>
    <dbReference type="NCBI Taxonomy" id="111806"/>
    <lineage>
        <taxon>Bacteria</taxon>
        <taxon>Bacillati</taxon>
        <taxon>Actinomycetota</taxon>
        <taxon>Actinomycetes</taxon>
        <taxon>Streptosporangiales</taxon>
        <taxon>Thermomonosporaceae</taxon>
        <taxon>Thermomonospora</taxon>
    </lineage>
</organism>
<evidence type="ECO:0000313" key="3">
    <source>
        <dbReference type="EMBL" id="REE96884.1"/>
    </source>
</evidence>
<feature type="transmembrane region" description="Helical" evidence="2">
    <location>
        <begin position="93"/>
        <end position="116"/>
    </location>
</feature>
<feature type="transmembrane region" description="Helical" evidence="2">
    <location>
        <begin position="26"/>
        <end position="47"/>
    </location>
</feature>
<feature type="transmembrane region" description="Helical" evidence="2">
    <location>
        <begin position="317"/>
        <end position="339"/>
    </location>
</feature>
<name>A0A3D9SWD8_9ACTN</name>
<dbReference type="InterPro" id="IPR025519">
    <property type="entry name" value="DUF4407"/>
</dbReference>
<reference evidence="3 4" key="1">
    <citation type="submission" date="2018-08" db="EMBL/GenBank/DDBJ databases">
        <title>Sequencing the genomes of 1000 actinobacteria strains.</title>
        <authorList>
            <person name="Klenk H.-P."/>
        </authorList>
    </citation>
    <scope>NUCLEOTIDE SEQUENCE [LARGE SCALE GENOMIC DNA]</scope>
    <source>
        <strain evidence="3 4">DSM 43927</strain>
    </source>
</reference>
<proteinExistence type="predicted"/>
<protein>
    <submittedName>
        <fullName evidence="3">Uncharacterized protein DUF4407</fullName>
    </submittedName>
</protein>